<gene>
    <name evidence="6 8" type="primary">rnpA</name>
    <name evidence="8" type="ORF">C5Y93_07555</name>
</gene>
<evidence type="ECO:0000313" key="8">
    <source>
        <dbReference type="EMBL" id="PQO46682.1"/>
    </source>
</evidence>
<comment type="caution">
    <text evidence="8">The sequence shown here is derived from an EMBL/GenBank/DDBJ whole genome shotgun (WGS) entry which is preliminary data.</text>
</comment>
<evidence type="ECO:0000256" key="1">
    <source>
        <dbReference type="ARBA" id="ARBA00022694"/>
    </source>
</evidence>
<organism evidence="8 9">
    <name type="scientific">Blastopirellula marina</name>
    <dbReference type="NCBI Taxonomy" id="124"/>
    <lineage>
        <taxon>Bacteria</taxon>
        <taxon>Pseudomonadati</taxon>
        <taxon>Planctomycetota</taxon>
        <taxon>Planctomycetia</taxon>
        <taxon>Pirellulales</taxon>
        <taxon>Pirellulaceae</taxon>
        <taxon>Blastopirellula</taxon>
    </lineage>
</organism>
<comment type="subunit">
    <text evidence="6">Consists of a catalytic RNA component (M1 or rnpB) and a protein subunit.</text>
</comment>
<evidence type="ECO:0000256" key="6">
    <source>
        <dbReference type="HAMAP-Rule" id="MF_00227"/>
    </source>
</evidence>
<keyword evidence="1 6" id="KW-0819">tRNA processing</keyword>
<evidence type="ECO:0000256" key="5">
    <source>
        <dbReference type="ARBA" id="ARBA00022884"/>
    </source>
</evidence>
<comment type="function">
    <text evidence="6">RNaseP catalyzes the removal of the 5'-leader sequence from pre-tRNA to produce the mature 5'-terminus. It can also cleave other RNA substrates such as 4.5S RNA. The protein component plays an auxiliary but essential role in vivo by binding to the 5'-leader sequence and broadening the substrate specificity of the ribozyme.</text>
</comment>
<evidence type="ECO:0000256" key="2">
    <source>
        <dbReference type="ARBA" id="ARBA00022722"/>
    </source>
</evidence>
<dbReference type="EMBL" id="PUHZ01000008">
    <property type="protein sequence ID" value="PQO46682.1"/>
    <property type="molecule type" value="Genomic_DNA"/>
</dbReference>
<comment type="similarity">
    <text evidence="6">Belongs to the RnpA family.</text>
</comment>
<evidence type="ECO:0000256" key="3">
    <source>
        <dbReference type="ARBA" id="ARBA00022759"/>
    </source>
</evidence>
<keyword evidence="2 6" id="KW-0540">Nuclease</keyword>
<evidence type="ECO:0000313" key="9">
    <source>
        <dbReference type="Proteomes" id="UP000237819"/>
    </source>
</evidence>
<reference evidence="8 9" key="1">
    <citation type="submission" date="2018-02" db="EMBL/GenBank/DDBJ databases">
        <title>Comparative genomes isolates from brazilian mangrove.</title>
        <authorList>
            <person name="Araujo J.E."/>
            <person name="Taketani R.G."/>
            <person name="Silva M.C.P."/>
            <person name="Loureco M.V."/>
            <person name="Andreote F.D."/>
        </authorList>
    </citation>
    <scope>NUCLEOTIDE SEQUENCE [LARGE SCALE GENOMIC DNA]</scope>
    <source>
        <strain evidence="8 9">Nap-Phe MGV</strain>
    </source>
</reference>
<comment type="catalytic activity">
    <reaction evidence="6">
        <text>Endonucleolytic cleavage of RNA, removing 5'-extranucleotides from tRNA precursor.</text>
        <dbReference type="EC" id="3.1.26.5"/>
    </reaction>
</comment>
<dbReference type="GO" id="GO:0001682">
    <property type="term" value="P:tRNA 5'-leader removal"/>
    <property type="evidence" value="ECO:0007669"/>
    <property type="project" value="UniProtKB-UniRule"/>
</dbReference>
<evidence type="ECO:0000256" key="4">
    <source>
        <dbReference type="ARBA" id="ARBA00022801"/>
    </source>
</evidence>
<dbReference type="AlphaFoldDB" id="A0A2S8GQK4"/>
<dbReference type="Pfam" id="PF00825">
    <property type="entry name" value="Ribonuclease_P"/>
    <property type="match status" value="1"/>
</dbReference>
<dbReference type="InterPro" id="IPR014721">
    <property type="entry name" value="Ribsml_uS5_D2-typ_fold_subgr"/>
</dbReference>
<evidence type="ECO:0000256" key="7">
    <source>
        <dbReference type="NCBIfam" id="TIGR00188"/>
    </source>
</evidence>
<name>A0A2S8GQK4_9BACT</name>
<sequence length="125" mass="14155">MNGSDDRRFGKDKRLLRTAQFDQVFAGKCSAADGILIVYVAENEGLGPRIGLVVSKKVGNAVRRNRWKRRLREAFRIQQSRLPENCDLVVIPRAAVEPPLDRLCRSLVETAKRARKKLRKRGAEG</sequence>
<dbReference type="GO" id="GO:0004526">
    <property type="term" value="F:ribonuclease P activity"/>
    <property type="evidence" value="ECO:0007669"/>
    <property type="project" value="UniProtKB-UniRule"/>
</dbReference>
<dbReference type="GO" id="GO:0000049">
    <property type="term" value="F:tRNA binding"/>
    <property type="evidence" value="ECO:0007669"/>
    <property type="project" value="UniProtKB-UniRule"/>
</dbReference>
<dbReference type="EC" id="3.1.26.5" evidence="6 7"/>
<dbReference type="InterPro" id="IPR000100">
    <property type="entry name" value="RNase_P"/>
</dbReference>
<dbReference type="Proteomes" id="UP000237819">
    <property type="component" value="Unassembled WGS sequence"/>
</dbReference>
<accession>A0A2S8GQK4</accession>
<dbReference type="GO" id="GO:0030677">
    <property type="term" value="C:ribonuclease P complex"/>
    <property type="evidence" value="ECO:0007669"/>
    <property type="project" value="TreeGrafter"/>
</dbReference>
<proteinExistence type="inferred from homology"/>
<dbReference type="InterPro" id="IPR020568">
    <property type="entry name" value="Ribosomal_Su5_D2-typ_SF"/>
</dbReference>
<dbReference type="Gene3D" id="3.30.230.10">
    <property type="match status" value="1"/>
</dbReference>
<protein>
    <recommendedName>
        <fullName evidence="6 7">Ribonuclease P protein component</fullName>
        <shortName evidence="6">RNase P protein</shortName>
        <shortName evidence="6">RNaseP protein</shortName>
        <ecNumber evidence="6 7">3.1.26.5</ecNumber>
    </recommendedName>
    <alternativeName>
        <fullName evidence="6">Protein C5</fullName>
    </alternativeName>
</protein>
<dbReference type="OrthoDB" id="9810867at2"/>
<dbReference type="NCBIfam" id="TIGR00188">
    <property type="entry name" value="rnpA"/>
    <property type="match status" value="1"/>
</dbReference>
<keyword evidence="4 6" id="KW-0378">Hydrolase</keyword>
<keyword evidence="3 6" id="KW-0255">Endonuclease</keyword>
<dbReference type="HAMAP" id="MF_00227">
    <property type="entry name" value="RNase_P"/>
    <property type="match status" value="1"/>
</dbReference>
<dbReference type="PANTHER" id="PTHR33992:SF1">
    <property type="entry name" value="RIBONUCLEASE P PROTEIN COMPONENT"/>
    <property type="match status" value="1"/>
</dbReference>
<dbReference type="RefSeq" id="WP_105334809.1">
    <property type="nucleotide sequence ID" value="NZ_PUHZ01000008.1"/>
</dbReference>
<dbReference type="PANTHER" id="PTHR33992">
    <property type="entry name" value="RIBONUCLEASE P PROTEIN COMPONENT"/>
    <property type="match status" value="1"/>
</dbReference>
<dbReference type="GO" id="GO:0042781">
    <property type="term" value="F:3'-tRNA processing endoribonuclease activity"/>
    <property type="evidence" value="ECO:0007669"/>
    <property type="project" value="TreeGrafter"/>
</dbReference>
<keyword evidence="5 6" id="KW-0694">RNA-binding</keyword>
<dbReference type="SUPFAM" id="SSF54211">
    <property type="entry name" value="Ribosomal protein S5 domain 2-like"/>
    <property type="match status" value="1"/>
</dbReference>